<feature type="compositionally biased region" description="Basic and acidic residues" evidence="6">
    <location>
        <begin position="732"/>
        <end position="741"/>
    </location>
</feature>
<evidence type="ECO:0000256" key="6">
    <source>
        <dbReference type="SAM" id="MobiDB-lite"/>
    </source>
</evidence>
<evidence type="ECO:0000256" key="4">
    <source>
        <dbReference type="ARBA" id="ARBA00023069"/>
    </source>
</evidence>
<feature type="region of interest" description="Disordered" evidence="6">
    <location>
        <begin position="1874"/>
        <end position="1972"/>
    </location>
</feature>
<keyword evidence="4" id="KW-0969">Cilium</keyword>
<dbReference type="OrthoDB" id="442692at2759"/>
<evidence type="ECO:0000256" key="5">
    <source>
        <dbReference type="ARBA" id="ARBA00023273"/>
    </source>
</evidence>
<evidence type="ECO:0000313" key="11">
    <source>
        <dbReference type="Proteomes" id="UP000663829"/>
    </source>
</evidence>
<feature type="compositionally biased region" description="Polar residues" evidence="6">
    <location>
        <begin position="1987"/>
        <end position="2000"/>
    </location>
</feature>
<comment type="subcellular location">
    <subcellularLocation>
        <location evidence="1">Cell projection</location>
        <location evidence="1">Cilium</location>
    </subcellularLocation>
    <subcellularLocation>
        <location evidence="2">Cytoplasm</location>
    </subcellularLocation>
</comment>
<dbReference type="GO" id="GO:0003341">
    <property type="term" value="P:cilium movement"/>
    <property type="evidence" value="ECO:0007669"/>
    <property type="project" value="TreeGrafter"/>
</dbReference>
<dbReference type="InterPro" id="IPR033768">
    <property type="entry name" value="Hydin_ADK"/>
</dbReference>
<feature type="compositionally biased region" description="Basic and acidic residues" evidence="6">
    <location>
        <begin position="528"/>
        <end position="549"/>
    </location>
</feature>
<keyword evidence="5" id="KW-0966">Cell projection</keyword>
<dbReference type="NCBIfam" id="NF012200">
    <property type="entry name" value="choice_anch_D"/>
    <property type="match status" value="1"/>
</dbReference>
<dbReference type="InterPro" id="IPR027417">
    <property type="entry name" value="P-loop_NTPase"/>
</dbReference>
<feature type="domain" description="HYDIN/VesB/CFA65-like Ig-like" evidence="8">
    <location>
        <begin position="2667"/>
        <end position="2741"/>
    </location>
</feature>
<evidence type="ECO:0008006" key="12">
    <source>
        <dbReference type="Google" id="ProtNLM"/>
    </source>
</evidence>
<evidence type="ECO:0000313" key="10">
    <source>
        <dbReference type="EMBL" id="CAF3628461.1"/>
    </source>
</evidence>
<evidence type="ECO:0000256" key="2">
    <source>
        <dbReference type="ARBA" id="ARBA00004496"/>
    </source>
</evidence>
<dbReference type="Proteomes" id="UP000681722">
    <property type="component" value="Unassembled WGS sequence"/>
</dbReference>
<feature type="compositionally biased region" description="Polar residues" evidence="6">
    <location>
        <begin position="1906"/>
        <end position="1923"/>
    </location>
</feature>
<protein>
    <recommendedName>
        <fullName evidence="12">Hydrocephalus-inducing protein</fullName>
    </recommendedName>
</protein>
<dbReference type="EMBL" id="CAJOBC010000812">
    <property type="protein sequence ID" value="CAF3628461.1"/>
    <property type="molecule type" value="Genomic_DNA"/>
</dbReference>
<feature type="compositionally biased region" description="Gly residues" evidence="6">
    <location>
        <begin position="1891"/>
        <end position="1904"/>
    </location>
</feature>
<dbReference type="GO" id="GO:0005930">
    <property type="term" value="C:axoneme"/>
    <property type="evidence" value="ECO:0007669"/>
    <property type="project" value="TreeGrafter"/>
</dbReference>
<feature type="region of interest" description="Disordered" evidence="6">
    <location>
        <begin position="500"/>
        <end position="573"/>
    </location>
</feature>
<evidence type="ECO:0000259" key="8">
    <source>
        <dbReference type="Pfam" id="PF22544"/>
    </source>
</evidence>
<name>A0A813VJF9_9BILA</name>
<feature type="region of interest" description="Disordered" evidence="6">
    <location>
        <begin position="1172"/>
        <end position="1197"/>
    </location>
</feature>
<dbReference type="InterPro" id="IPR033305">
    <property type="entry name" value="Hydin-like"/>
</dbReference>
<gene>
    <name evidence="9" type="ORF">GPM918_LOCUS5570</name>
    <name evidence="10" type="ORF">SRO942_LOCUS5570</name>
</gene>
<dbReference type="Pfam" id="PF17213">
    <property type="entry name" value="Hydin_ADK"/>
    <property type="match status" value="1"/>
</dbReference>
<feature type="region of interest" description="Disordered" evidence="6">
    <location>
        <begin position="1981"/>
        <end position="2000"/>
    </location>
</feature>
<evidence type="ECO:0000313" key="9">
    <source>
        <dbReference type="EMBL" id="CAF0841115.1"/>
    </source>
</evidence>
<accession>A0A813VJF9</accession>
<dbReference type="GO" id="GO:1904158">
    <property type="term" value="P:axonemal central apparatus assembly"/>
    <property type="evidence" value="ECO:0007669"/>
    <property type="project" value="TreeGrafter"/>
</dbReference>
<evidence type="ECO:0000256" key="3">
    <source>
        <dbReference type="ARBA" id="ARBA00022490"/>
    </source>
</evidence>
<dbReference type="Proteomes" id="UP000663829">
    <property type="component" value="Unassembled WGS sequence"/>
</dbReference>
<feature type="compositionally biased region" description="Basic and acidic residues" evidence="6">
    <location>
        <begin position="1929"/>
        <end position="1963"/>
    </location>
</feature>
<organism evidence="9 11">
    <name type="scientific">Didymodactylos carnosus</name>
    <dbReference type="NCBI Taxonomy" id="1234261"/>
    <lineage>
        <taxon>Eukaryota</taxon>
        <taxon>Metazoa</taxon>
        <taxon>Spiralia</taxon>
        <taxon>Gnathifera</taxon>
        <taxon>Rotifera</taxon>
        <taxon>Eurotatoria</taxon>
        <taxon>Bdelloidea</taxon>
        <taxon>Philodinida</taxon>
        <taxon>Philodinidae</taxon>
        <taxon>Didymodactylos</taxon>
    </lineage>
</organism>
<feature type="compositionally biased region" description="Polar residues" evidence="6">
    <location>
        <begin position="550"/>
        <end position="570"/>
    </location>
</feature>
<dbReference type="PANTHER" id="PTHR23053:SF0">
    <property type="entry name" value="HYDROCEPHALUS-INDUCING PROTEIN HOMOLOG"/>
    <property type="match status" value="1"/>
</dbReference>
<dbReference type="PANTHER" id="PTHR23053">
    <property type="entry name" value="DLEC1 DELETED IN LUNG AND ESOPHAGEAL CANCER 1"/>
    <property type="match status" value="1"/>
</dbReference>
<dbReference type="Pfam" id="PF22544">
    <property type="entry name" value="HYDIN_VesB_CFA65-like_Ig"/>
    <property type="match status" value="1"/>
</dbReference>
<evidence type="ECO:0000259" key="7">
    <source>
        <dbReference type="Pfam" id="PF17213"/>
    </source>
</evidence>
<feature type="non-terminal residue" evidence="9">
    <location>
        <position position="1"/>
    </location>
</feature>
<sequence>PSENLSSLGIGDRDLKVQSDRDTTVTTTGTALNTNAGLSKTIDDYGKSEFEWGDDKNEGLLKRTAEKLINFDMTPVAQALARHLGIDLSTDGAQARNRRGVAIIVHGPPCSGKTTIAKELSQRYDCALLNLDDIITEAINSPNRSEAATRAYQLCRDAMEKHLEEQKLAEIDSEHVAAQSGAHPKKGQEKKKKTEVDLTAQIASVEPQHLTSPVSTKFKIRKFDDENSEEELMTFVLTEDIFVEIIATRLQRPDCARGIIFDGLDTQFLQNTVQTTISLLKAINNRSYMFAILTNFSYAKYKEAQTKADEMKRLEELAREQNEKEFIEEMNEDEYDALPDEEKQRIDLKRLQRKKERLQREQKEKEEQARLAQERLLQAETQKKKKPGPGGKPTLAVGGDKGATAKTSARPQLPSARPTLTDRPGTRNEGSDEAEKKKVIKTELKSAKEVIKEEESVILKIADPEEDKKKEKDRELQIKFKTFEFYRNDVVNVLDLWDRTKGMTKSPPTPTNQLEDEQAMAGAKKGVQKKDRGKKGDTKEKEKTDRAEDVQSSLNQAQQPSSITPTNIDENGQLLKDEKKVPEEIVNVPIINVDTPIDYSPNSPLPSEVLDSVHRKLPNLDQILDGMGLGPKGPPIPKPFEFAVVPFPVPRKNPPCAEYGQYFFVATSENDPLVNIYADEKLSSKTPEPSGDDDHKDTGTGPKGRRSRGERETTTAGKRKTSGGPGASVDKSGSRARDGKGGRASGKQSPTTHSHDGLDGTSDASGDKLMPKIARFRWIIPANGDIHVRMRFVSSEVGQFDQTITFEVVGTRRNYKIFCRGICTFPNISREPRIRAGIYPSNLESITISNTSPMDADILFCFLNEVEVSKVAFFIEPTEMVLKPGELRTLKIMANPPREGHFEESLVCCIKENPEPIIYKLCCDGCTPDLIVEPNVFDFGQVLLYRKESRIVRLKNQKLIPVRWRLSGIGQDGIGQEFSTKTDTGVVEPLTTYDLQLNYYASRPRTPQSQKAKMQLKLEISDVEGMPGAIRTVNLPVFVEPYDIVLDMTFQKGNDRGIDFGNVRVNQEAKQICTLKNKGKREIRYRFELIPDPKTSIDASKYFEIVPKQGTLPAVADRNAQATSVTIIFKPTSEINLRDAEMIVVSVINVASPPKIDEKPLGKDLASTAHVATSQSTLKGGTSELGRGTAVPPVPPVPVAPPIEEEVARIRLKVSAKATYSKFAIIPSQEVNFGPIPFGVTRRLEKFIIENRGEFDFKYVLSKYIRETSPQKMNIKDVPTQGRLQVGPFILTPAFGMLLQGGNTTVNIEYSPDADTAKKYEEEILIDVADKNPSEYPNGIIYKLRAELIVPQIDTTDVGSIFEEHRIVKNLSSFQHQNELMNGGVYGEDERRFVFRNVIVGRTSKARFKIMNTQKVAVDVVFGLRSASKSQKIPDVFEIDQHRIQIPPYSSHHVTVSFTPIAMQSYSIFFEANIEGLPKTKENRTQNLSFELFGEGNLPRISILKPNIRNKKAQCIMMFKKLLIGRQATQQLCLVNDGLLPAKLDFYLHDVENVYSLQPSPENERPESLVINDPTKKATIASAIFEIGQKIVLDVVFKPKQVQRYEGVLRLVVVDNQYEDTVVQLIGESYLDDITLDNIHSLAVQNEPSEEAVIDEDAPVPLSNLINFGDVHLNDSRQILFSITNHNSKDSIRFEWPEHPQLTFSPRIGHLHSNCTKDIHVNFKTTKPVQLIKEKLLCTLTKITFDRPINEVPDWDDRMRSIKWSDVPQQQTTTTDSINLSEQFATSRTRPARQKTIEQELEPINQRVDDQQRSVDLHVSAIADYCRYKCSEHEIRYLDTAMLQTRVQEVTITNRGKVQLNYAWKIQMEDNQRPFTPLIERDPPTPEPTSEGGGRKTAGIGGQRGVTRTGTSSAQSFDSNIDAGSSIKLAKDKDASKSKEALRASKESAAKSRSSSIREEKSKITRSNLQTDNLIEEKEGGSEPFFTETSNLEPSSVMPQRIDSPTSTIHPQSIMSEVGYVPFQVEPDSGTIAIGSSQIFKIKFSPLDVNDYQARLTCCIPNLESSKAGPVVAVRGRSILPFCHFELDESDYITSGRRRTDLPGLNMAPPGTMIDRNTRIIEFKSVGVGSKINKSFNVLNPTDTDYSYRWICEDPLDLTKQPTFICRATQGKIASGKGTIMSFDFMPRQFGLCESFYRFEIPHHSLSVPFLLVGNVSEPNVLLDRSHVSFHPQIIGHYCEETIYMINKEDRSFSYDFLDQSLIEGTTTGDLTVEPKSGQIQAQARQPIRLIFRPTQNRSYLYNLQCKIDSSIKQPLTLNVKGEGFSNLCSLQCEVADGSKIELSSVGMNELRFDSIVLNEISSRTFEIINRGKYSFDYEWTFSNNENDDNLFLLTPMTGNVQCSQRTNCLLEFRPKTKEHRFVQRQLQMKVVNGPTYQICLVGHSTVPNVQFSFLNYDFGPCFLYKAGMPEYSVELEISNQDMKDHSIECLYQNTSHLMCDYKTNLLQSKEANKCLITFYPREYKQYQEQIQFEIDGLTLINVSVTGEGVEFKVEVADSKQKIVNLGALQSGKTVTKDVSIINRSRAPLNNCLLSLSNQYLYTHPNVLQIQPTMPLSLRAKSGTATVQVKFSPKSRIPSFSEQVYLKYGEFDVPMFAVKGCCQGYDIQLDTDSIPFGAVVKECSITRKLVMSNRGDIGSRYQWNTSQIKDKPFQISPTNGYISPGMEITFDLTFHPKEIKQDLRCDKFECTLENCKPLQVTLCGSCVEVQPIREPIVISTPVRSKETGRPITIKNPTNTLWTLTPVISGEYFSGPETVIVEPQSTRNYEVTYLPLSEGKHTGTMFFPLPDGNGLLYNLIGNAEPPKQSGKIMREIPCKTQYVELLSVENWLKKPQRFRCTIETVKQDRQDANTVIKGLEYIDVAPRSKRDYKLNFYAYKECVQQIKVTFKNEQSQEYIWFDITFKCTIDKKNSAVGTIDITTSVRQQTTYDIQLDNPLQQKVTFQGTCNNPDILIPPDTVSVPANSQGIFNFTYMPLKSGKYESRLEITCAELGLYTYILNLNALPAKPERPLYFKTHLGSSQTLVAKFMSYARSKTDYICKIDHPDFIVDRTVTAAPGSSPSNMEVNVDVTYEPSQLGEIRANLTISSTVGSDYVFPLYATGETPKPQGPITIRAGSNVTVTFKNVFAQTLTYTFNVDNPLFHVHKTTELIQARKSHRIVVGFDGSDTPQKADVMAKLVVSCPKSAGMNTSVQWVYYLKGITP</sequence>
<keyword evidence="11" id="KW-1185">Reference proteome</keyword>
<proteinExistence type="predicted"/>
<reference evidence="9" key="1">
    <citation type="submission" date="2021-02" db="EMBL/GenBank/DDBJ databases">
        <authorList>
            <person name="Nowell W R."/>
        </authorList>
    </citation>
    <scope>NUCLEOTIDE SEQUENCE</scope>
</reference>
<dbReference type="EMBL" id="CAJNOQ010000812">
    <property type="protein sequence ID" value="CAF0841115.1"/>
    <property type="molecule type" value="Genomic_DNA"/>
</dbReference>
<dbReference type="Gene3D" id="2.60.40.10">
    <property type="entry name" value="Immunoglobulins"/>
    <property type="match status" value="13"/>
</dbReference>
<dbReference type="InterPro" id="IPR053879">
    <property type="entry name" value="HYDIN_VesB_CFA65-like_Ig"/>
</dbReference>
<dbReference type="InterPro" id="IPR013783">
    <property type="entry name" value="Ig-like_fold"/>
</dbReference>
<feature type="region of interest" description="Disordered" evidence="6">
    <location>
        <begin position="379"/>
        <end position="439"/>
    </location>
</feature>
<keyword evidence="3" id="KW-0963">Cytoplasm</keyword>
<comment type="caution">
    <text evidence="9">The sequence shown here is derived from an EMBL/GenBank/DDBJ whole genome shotgun (WGS) entry which is preliminary data.</text>
</comment>
<evidence type="ECO:0000256" key="1">
    <source>
        <dbReference type="ARBA" id="ARBA00004138"/>
    </source>
</evidence>
<feature type="domain" description="Hydin adenylate kinase-like" evidence="7">
    <location>
        <begin position="102"/>
        <end position="215"/>
    </location>
</feature>
<feature type="compositionally biased region" description="Basic and acidic residues" evidence="6">
    <location>
        <begin position="424"/>
        <end position="439"/>
    </location>
</feature>
<feature type="region of interest" description="Disordered" evidence="6">
    <location>
        <begin position="682"/>
        <end position="766"/>
    </location>
</feature>
<dbReference type="Gene3D" id="3.40.50.300">
    <property type="entry name" value="P-loop containing nucleotide triphosphate hydrolases"/>
    <property type="match status" value="1"/>
</dbReference>
<dbReference type="SUPFAM" id="SSF52540">
    <property type="entry name" value="P-loop containing nucleoside triphosphate hydrolases"/>
    <property type="match status" value="1"/>
</dbReference>